<dbReference type="OrthoDB" id="1806975at2"/>
<keyword evidence="8" id="KW-1185">Reference proteome</keyword>
<evidence type="ECO:0000256" key="4">
    <source>
        <dbReference type="ARBA" id="ARBA00022989"/>
    </source>
</evidence>
<feature type="transmembrane region" description="Helical" evidence="6">
    <location>
        <begin position="7"/>
        <end position="28"/>
    </location>
</feature>
<feature type="transmembrane region" description="Helical" evidence="6">
    <location>
        <begin position="272"/>
        <end position="297"/>
    </location>
</feature>
<comment type="caution">
    <text evidence="7">The sequence shown here is derived from an EMBL/GenBank/DDBJ whole genome shotgun (WGS) entry which is preliminary data.</text>
</comment>
<evidence type="ECO:0000256" key="2">
    <source>
        <dbReference type="ARBA" id="ARBA00022475"/>
    </source>
</evidence>
<protein>
    <submittedName>
        <fullName evidence="7">Amino acid permease</fullName>
    </submittedName>
</protein>
<keyword evidence="3 6" id="KW-0812">Transmembrane</keyword>
<sequence>MTEKKLGLPSVVATGVGVVVATSCLISLGIGSAAIGMTFIISMVIAIILNILFALSVSELNALMPNLTGGLAQYTLACMGPFISIVVMVGGYLLCNTIVGSAECAMFGNTIASVLPNIPIPGNYYSVALIIILMITNLNGVDVFAKIQNVVTYTLIGSLVIMGVLGFLKLGTGEVVAQPMILSTNFTDITSLCGLAFFLFIGSEYIVPISNRVQNARRNVPLGLIITLVVVFGMETLLVFGFHNYTAWADLGASTTPHILYGTMLLGNFGTIWMALVSICAVTGVINTIISSLAYIADGMAKINLLPKFFMKTNKKGAPYVGILIIGGIMALINATGLSTTSQLSFLILTGVVFWMVAYIVTHLNVLVLRKRLPKAPRTFKVPFGPVIPIIGSLGIVWMIYNISSDPATRISIYLTCGFIFACLTVYSVIWVKKVMKLKLFKPIPLEKVMAMENDLYHVYHNAKSGDHIPKLEK</sequence>
<dbReference type="InterPro" id="IPR002293">
    <property type="entry name" value="AA/rel_permease1"/>
</dbReference>
<dbReference type="GO" id="GO:0005886">
    <property type="term" value="C:plasma membrane"/>
    <property type="evidence" value="ECO:0007669"/>
    <property type="project" value="UniProtKB-SubCell"/>
</dbReference>
<dbReference type="InterPro" id="IPR050367">
    <property type="entry name" value="APC_superfamily"/>
</dbReference>
<feature type="transmembrane region" description="Helical" evidence="6">
    <location>
        <begin position="318"/>
        <end position="338"/>
    </location>
</feature>
<dbReference type="GO" id="GO:0022857">
    <property type="term" value="F:transmembrane transporter activity"/>
    <property type="evidence" value="ECO:0007669"/>
    <property type="project" value="InterPro"/>
</dbReference>
<evidence type="ECO:0000256" key="5">
    <source>
        <dbReference type="ARBA" id="ARBA00023136"/>
    </source>
</evidence>
<feature type="transmembrane region" description="Helical" evidence="6">
    <location>
        <begin position="219"/>
        <end position="242"/>
    </location>
</feature>
<dbReference type="EMBL" id="WJBD01000010">
    <property type="protein sequence ID" value="MBC3888593.1"/>
    <property type="molecule type" value="Genomic_DNA"/>
</dbReference>
<feature type="transmembrane region" description="Helical" evidence="6">
    <location>
        <begin position="344"/>
        <end position="368"/>
    </location>
</feature>
<dbReference type="RefSeq" id="WP_148568082.1">
    <property type="nucleotide sequence ID" value="NZ_RXYA01000014.1"/>
</dbReference>
<dbReference type="AlphaFoldDB" id="A0A923HU00"/>
<reference evidence="7" key="1">
    <citation type="submission" date="2019-10" db="EMBL/GenBank/DDBJ databases">
        <authorList>
            <person name="Ross D.E."/>
            <person name="Gulliver D."/>
        </authorList>
    </citation>
    <scope>NUCLEOTIDE SEQUENCE</scope>
    <source>
        <strain evidence="7">DER-2019</strain>
    </source>
</reference>
<name>A0A923HU00_9FIRM</name>
<keyword evidence="5 6" id="KW-0472">Membrane</keyword>
<feature type="transmembrane region" description="Helical" evidence="6">
    <location>
        <begin position="34"/>
        <end position="55"/>
    </location>
</feature>
<dbReference type="Gene3D" id="1.20.1740.10">
    <property type="entry name" value="Amino acid/polyamine transporter I"/>
    <property type="match status" value="1"/>
</dbReference>
<dbReference type="PANTHER" id="PTHR42770">
    <property type="entry name" value="AMINO ACID TRANSPORTER-RELATED"/>
    <property type="match status" value="1"/>
</dbReference>
<feature type="transmembrane region" description="Helical" evidence="6">
    <location>
        <begin position="380"/>
        <end position="401"/>
    </location>
</feature>
<dbReference type="PIRSF" id="PIRSF006060">
    <property type="entry name" value="AA_transporter"/>
    <property type="match status" value="1"/>
</dbReference>
<feature type="transmembrane region" description="Helical" evidence="6">
    <location>
        <begin position="150"/>
        <end position="169"/>
    </location>
</feature>
<dbReference type="Proteomes" id="UP000616595">
    <property type="component" value="Unassembled WGS sequence"/>
</dbReference>
<evidence type="ECO:0000313" key="8">
    <source>
        <dbReference type="Proteomes" id="UP000616595"/>
    </source>
</evidence>
<feature type="transmembrane region" description="Helical" evidence="6">
    <location>
        <begin position="189"/>
        <end position="207"/>
    </location>
</feature>
<dbReference type="PROSITE" id="PS51257">
    <property type="entry name" value="PROKAR_LIPOPROTEIN"/>
    <property type="match status" value="1"/>
</dbReference>
<feature type="transmembrane region" description="Helical" evidence="6">
    <location>
        <begin position="413"/>
        <end position="432"/>
    </location>
</feature>
<evidence type="ECO:0000256" key="1">
    <source>
        <dbReference type="ARBA" id="ARBA00004651"/>
    </source>
</evidence>
<accession>A0A923HU00</accession>
<dbReference type="PANTHER" id="PTHR42770:SF12">
    <property type="entry name" value="AMINO ACID TRANSPORTER"/>
    <property type="match status" value="1"/>
</dbReference>
<organism evidence="7 8">
    <name type="scientific">Acetobacterium paludosum</name>
    <dbReference type="NCBI Taxonomy" id="52693"/>
    <lineage>
        <taxon>Bacteria</taxon>
        <taxon>Bacillati</taxon>
        <taxon>Bacillota</taxon>
        <taxon>Clostridia</taxon>
        <taxon>Eubacteriales</taxon>
        <taxon>Eubacteriaceae</taxon>
        <taxon>Acetobacterium</taxon>
    </lineage>
</organism>
<evidence type="ECO:0000313" key="7">
    <source>
        <dbReference type="EMBL" id="MBC3888593.1"/>
    </source>
</evidence>
<keyword evidence="4 6" id="KW-1133">Transmembrane helix</keyword>
<evidence type="ECO:0000256" key="3">
    <source>
        <dbReference type="ARBA" id="ARBA00022692"/>
    </source>
</evidence>
<evidence type="ECO:0000256" key="6">
    <source>
        <dbReference type="SAM" id="Phobius"/>
    </source>
</evidence>
<gene>
    <name evidence="7" type="ORF">GH810_09760</name>
</gene>
<dbReference type="Pfam" id="PF13520">
    <property type="entry name" value="AA_permease_2"/>
    <property type="match status" value="1"/>
</dbReference>
<proteinExistence type="predicted"/>
<comment type="subcellular location">
    <subcellularLocation>
        <location evidence="1">Cell membrane</location>
        <topology evidence="1">Multi-pass membrane protein</topology>
    </subcellularLocation>
</comment>
<reference evidence="7" key="2">
    <citation type="submission" date="2020-10" db="EMBL/GenBank/DDBJ databases">
        <title>Comparative genomics of the Acetobacterium genus.</title>
        <authorList>
            <person name="Marshall C."/>
            <person name="May H."/>
            <person name="Norman S."/>
        </authorList>
    </citation>
    <scope>NUCLEOTIDE SEQUENCE</scope>
    <source>
        <strain evidence="7">DER-2019</strain>
    </source>
</reference>
<feature type="transmembrane region" description="Helical" evidence="6">
    <location>
        <begin position="122"/>
        <end position="138"/>
    </location>
</feature>
<keyword evidence="2" id="KW-1003">Cell membrane</keyword>
<feature type="transmembrane region" description="Helical" evidence="6">
    <location>
        <begin position="76"/>
        <end position="102"/>
    </location>
</feature>